<comment type="caution">
    <text evidence="1">The sequence shown here is derived from an EMBL/GenBank/DDBJ whole genome shotgun (WGS) entry which is preliminary data.</text>
</comment>
<accession>A0ABU1LEI7</accession>
<gene>
    <name evidence="1" type="ORF">J2781_002048</name>
</gene>
<reference evidence="1 2" key="1">
    <citation type="submission" date="2023-07" db="EMBL/GenBank/DDBJ databases">
        <title>Sorghum-associated microbial communities from plants grown in Nebraska, USA.</title>
        <authorList>
            <person name="Schachtman D."/>
        </authorList>
    </citation>
    <scope>NUCLEOTIDE SEQUENCE [LARGE SCALE GENOMIC DNA]</scope>
    <source>
        <strain evidence="1 2">DS1709</strain>
    </source>
</reference>
<protein>
    <submittedName>
        <fullName evidence="1">Uncharacterized protein</fullName>
    </submittedName>
</protein>
<proteinExistence type="predicted"/>
<dbReference type="RefSeq" id="WP_309804360.1">
    <property type="nucleotide sequence ID" value="NZ_JAVDQS010000004.1"/>
</dbReference>
<dbReference type="Proteomes" id="UP001184853">
    <property type="component" value="Unassembled WGS sequence"/>
</dbReference>
<evidence type="ECO:0000313" key="2">
    <source>
        <dbReference type="Proteomes" id="UP001184853"/>
    </source>
</evidence>
<organism evidence="1 2">
    <name type="scientific">Chryseobacterium geocarposphaerae</name>
    <dbReference type="NCBI Taxonomy" id="1416776"/>
    <lineage>
        <taxon>Bacteria</taxon>
        <taxon>Pseudomonadati</taxon>
        <taxon>Bacteroidota</taxon>
        <taxon>Flavobacteriia</taxon>
        <taxon>Flavobacteriales</taxon>
        <taxon>Weeksellaceae</taxon>
        <taxon>Chryseobacterium group</taxon>
        <taxon>Chryseobacterium</taxon>
    </lineage>
</organism>
<keyword evidence="2" id="KW-1185">Reference proteome</keyword>
<evidence type="ECO:0000313" key="1">
    <source>
        <dbReference type="EMBL" id="MDR6405124.1"/>
    </source>
</evidence>
<name>A0ABU1LEI7_9FLAO</name>
<sequence length="44" mass="5241">MFCFSLISEAKMRQRVTQVLDKTWTSIDTKMDRKSVTETRNATW</sequence>
<dbReference type="EMBL" id="JAVDQS010000004">
    <property type="protein sequence ID" value="MDR6405124.1"/>
    <property type="molecule type" value="Genomic_DNA"/>
</dbReference>